<geneLocation type="plasmid" evidence="2">
    <name>pfdu301a</name>
</geneLocation>
<protein>
    <submittedName>
        <fullName evidence="1">Uncharacterized protein</fullName>
    </submittedName>
</protein>
<dbReference type="EMBL" id="CP045273">
    <property type="protein sequence ID" value="QJX80954.1"/>
    <property type="molecule type" value="Genomic_DNA"/>
</dbReference>
<evidence type="ECO:0000313" key="1">
    <source>
        <dbReference type="EMBL" id="QJX80954.1"/>
    </source>
</evidence>
<gene>
    <name evidence="1" type="ORF">FDZ14_33225</name>
</gene>
<dbReference type="AlphaFoldDB" id="A0A6M6E608"/>
<keyword evidence="1" id="KW-0614">Plasmid</keyword>
<dbReference type="Proteomes" id="UP000501076">
    <property type="component" value="Plasmid pFDU301A"/>
</dbReference>
<sequence>MRHDPIFNKSDIVVREVTKGIFKIEKSTLSFYKVDSYLDSGALTVLLNTQNVLLLNKDDYVVHSNFRVSS</sequence>
<evidence type="ECO:0000313" key="2">
    <source>
        <dbReference type="Proteomes" id="UP000501076"/>
    </source>
</evidence>
<dbReference type="RefSeq" id="WP_171778954.1">
    <property type="nucleotide sequence ID" value="NZ_CP045273.1"/>
</dbReference>
<organism evidence="1 2">
    <name type="scientific">Priestia megaterium</name>
    <name type="common">Bacillus megaterium</name>
    <dbReference type="NCBI Taxonomy" id="1404"/>
    <lineage>
        <taxon>Bacteria</taxon>
        <taxon>Bacillati</taxon>
        <taxon>Bacillota</taxon>
        <taxon>Bacilli</taxon>
        <taxon>Bacillales</taxon>
        <taxon>Bacillaceae</taxon>
        <taxon>Priestia</taxon>
    </lineage>
</organism>
<proteinExistence type="predicted"/>
<name>A0A6M6E608_PRIMG</name>
<reference evidence="1 2" key="1">
    <citation type="submission" date="2019-10" db="EMBL/GenBank/DDBJ databases">
        <title>Complete genome sequences for adaption low water activity.</title>
        <authorList>
            <person name="Zhao L."/>
            <person name="Zhong J."/>
        </authorList>
    </citation>
    <scope>NUCLEOTIDE SEQUENCE [LARGE SCALE GENOMIC DNA]</scope>
    <source>
        <strain evidence="1 2">FDU301</strain>
        <plasmid evidence="2">pfdu301a</plasmid>
    </source>
</reference>
<accession>A0A6M6E608</accession>